<comment type="subunit">
    <text evidence="2 6">Homodimer.</text>
</comment>
<dbReference type="Gene3D" id="3.40.640.10">
    <property type="entry name" value="Type I PLP-dependent aspartate aminotransferase-like (Major domain)"/>
    <property type="match status" value="1"/>
</dbReference>
<dbReference type="OrthoDB" id="9809616at2"/>
<keyword evidence="4 6" id="KW-0808">Transferase</keyword>
<dbReference type="AlphaFoldDB" id="A0A173LG87"/>
<reference evidence="8 9" key="1">
    <citation type="submission" date="2016-06" db="EMBL/GenBank/DDBJ databases">
        <title>Complete genome sequence of a saline-alkali tolerant type strain Dietzia timorensis ID05-A0528T.</title>
        <authorList>
            <person name="Wu X."/>
        </authorList>
    </citation>
    <scope>NUCLEOTIDE SEQUENCE [LARGE SCALE GENOMIC DNA]</scope>
    <source>
        <strain evidence="8 9">ID05-A0528</strain>
    </source>
</reference>
<accession>A0A173LG87</accession>
<dbReference type="PANTHER" id="PTHR43643:SF3">
    <property type="entry name" value="HISTIDINOL-PHOSPHATE AMINOTRANSFERASE"/>
    <property type="match status" value="1"/>
</dbReference>
<dbReference type="InterPro" id="IPR015421">
    <property type="entry name" value="PyrdxlP-dep_Trfase_major"/>
</dbReference>
<dbReference type="GO" id="GO:0000105">
    <property type="term" value="P:L-histidine biosynthetic process"/>
    <property type="evidence" value="ECO:0007669"/>
    <property type="project" value="InterPro"/>
</dbReference>
<evidence type="ECO:0000256" key="3">
    <source>
        <dbReference type="ARBA" id="ARBA00022576"/>
    </source>
</evidence>
<evidence type="ECO:0000256" key="1">
    <source>
        <dbReference type="ARBA" id="ARBA00001933"/>
    </source>
</evidence>
<dbReference type="GO" id="GO:0030170">
    <property type="term" value="F:pyridoxal phosphate binding"/>
    <property type="evidence" value="ECO:0007669"/>
    <property type="project" value="UniProtKB-UniRule"/>
</dbReference>
<name>A0A173LG87_9ACTN</name>
<evidence type="ECO:0000256" key="6">
    <source>
        <dbReference type="HAMAP-Rule" id="MF_01513"/>
    </source>
</evidence>
<dbReference type="Pfam" id="PF00155">
    <property type="entry name" value="Aminotran_1_2"/>
    <property type="match status" value="1"/>
</dbReference>
<evidence type="ECO:0000256" key="4">
    <source>
        <dbReference type="ARBA" id="ARBA00022679"/>
    </source>
</evidence>
<dbReference type="InterPro" id="IPR015424">
    <property type="entry name" value="PyrdxlP-dep_Trfase"/>
</dbReference>
<dbReference type="GO" id="GO:0008793">
    <property type="term" value="F:aromatic-amino-acid transaminase activity"/>
    <property type="evidence" value="ECO:0007669"/>
    <property type="project" value="UniProtKB-UniRule"/>
</dbReference>
<dbReference type="STRING" id="499555.BJL86_0435"/>
<keyword evidence="9" id="KW-1185">Reference proteome</keyword>
<comment type="catalytic activity">
    <reaction evidence="6">
        <text>an aromatic L-alpha-amino acid + 2-oxoglutarate = an aromatic oxo-acid + L-glutamate</text>
        <dbReference type="Rhea" id="RHEA:17533"/>
        <dbReference type="ChEBI" id="CHEBI:16810"/>
        <dbReference type="ChEBI" id="CHEBI:29985"/>
        <dbReference type="ChEBI" id="CHEBI:73309"/>
        <dbReference type="ChEBI" id="CHEBI:84824"/>
        <dbReference type="EC" id="2.6.1.57"/>
    </reaction>
</comment>
<dbReference type="InterPro" id="IPR001917">
    <property type="entry name" value="Aminotrans_II_pyridoxalP_BS"/>
</dbReference>
<comment type="cofactor">
    <cofactor evidence="1 6">
        <name>pyridoxal 5'-phosphate</name>
        <dbReference type="ChEBI" id="CHEBI:597326"/>
    </cofactor>
</comment>
<keyword evidence="5 6" id="KW-0663">Pyridoxal phosphate</keyword>
<feature type="modified residue" description="N6-(pyridoxal phosphate)lysine" evidence="6">
    <location>
        <position position="217"/>
    </location>
</feature>
<dbReference type="InterPro" id="IPR015422">
    <property type="entry name" value="PyrdxlP-dep_Trfase_small"/>
</dbReference>
<dbReference type="PANTHER" id="PTHR43643">
    <property type="entry name" value="HISTIDINOL-PHOSPHATE AMINOTRANSFERASE 2"/>
    <property type="match status" value="1"/>
</dbReference>
<feature type="domain" description="Aminotransferase class I/classII large" evidence="7">
    <location>
        <begin position="24"/>
        <end position="344"/>
    </location>
</feature>
<sequence>MPQIRTDLDAIPAYVPGRSAPGAIKLASNEVTQGPLPAAQQAIVEAAAAGNRYPDISAYALRTELAEQFDTTPENIAVGCGSSALCQQIIQATCTSGDEVLFGWRSFEAYPILTRVALATPVQVPLAADGSLDLDAMAAAITDRTRIIFLCTPNNPTGPALAASDVIRFLEQVPERVTVALDEAYYEYCRRDDKVEGFELALRGAHPNVVAMRTMSKAYGLAGLRVGYMAGSAEIIAAVNKMSVPFSVSAVAQAAAIASLRSGAELLARTDAVIAERERCRAALLELGFSVPVSEANFLWLPLDDAALPFNEWCAERGVLVRAFAGTGVRVSIGAPEEMAAFLDAATAWTHRENQ</sequence>
<dbReference type="HAMAP" id="MF_01513">
    <property type="entry name" value="Phe_aminotrans_2"/>
    <property type="match status" value="1"/>
</dbReference>
<dbReference type="InterPro" id="IPR050106">
    <property type="entry name" value="HistidinolP_aminotransfase"/>
</dbReference>
<comment type="function">
    <text evidence="6">Aminotransferase that catalyzes the conversion of aromatic amino acids and 2-oxoglutarate into corresponding aromatic oxo acids and L-glutamate.</text>
</comment>
<dbReference type="HAMAP" id="MF_01023">
    <property type="entry name" value="HisC_aminotrans_2"/>
    <property type="match status" value="1"/>
</dbReference>
<dbReference type="Proteomes" id="UP000186104">
    <property type="component" value="Chromosome"/>
</dbReference>
<dbReference type="Gene3D" id="3.90.1150.10">
    <property type="entry name" value="Aspartate Aminotransferase, domain 1"/>
    <property type="match status" value="1"/>
</dbReference>
<keyword evidence="3 6" id="KW-0032">Aminotransferase</keyword>
<gene>
    <name evidence="6" type="primary">pat</name>
    <name evidence="8" type="ORF">BJL86_0435</name>
</gene>
<dbReference type="KEGG" id="dtm:BJL86_0435"/>
<dbReference type="InterPro" id="IPR005861">
    <property type="entry name" value="HisP_aminotrans"/>
</dbReference>
<dbReference type="InterPro" id="IPR004839">
    <property type="entry name" value="Aminotransferase_I/II_large"/>
</dbReference>
<dbReference type="PROSITE" id="PS00599">
    <property type="entry name" value="AA_TRANSFER_CLASS_2"/>
    <property type="match status" value="1"/>
</dbReference>
<dbReference type="RefSeq" id="WP_067478351.1">
    <property type="nucleotide sequence ID" value="NZ_CP015961.1"/>
</dbReference>
<dbReference type="EC" id="2.6.1.57" evidence="6"/>
<evidence type="ECO:0000259" key="7">
    <source>
        <dbReference type="Pfam" id="PF00155"/>
    </source>
</evidence>
<organism evidence="8 9">
    <name type="scientific">Dietzia timorensis</name>
    <dbReference type="NCBI Taxonomy" id="499555"/>
    <lineage>
        <taxon>Bacteria</taxon>
        <taxon>Bacillati</taxon>
        <taxon>Actinomycetota</taxon>
        <taxon>Actinomycetes</taxon>
        <taxon>Mycobacteriales</taxon>
        <taxon>Dietziaceae</taxon>
        <taxon>Dietzia</taxon>
    </lineage>
</organism>
<dbReference type="EMBL" id="CP015961">
    <property type="protein sequence ID" value="ANI91245.1"/>
    <property type="molecule type" value="Genomic_DNA"/>
</dbReference>
<dbReference type="NCBIfam" id="NF002878">
    <property type="entry name" value="PRK03321.1"/>
    <property type="match status" value="1"/>
</dbReference>
<dbReference type="SUPFAM" id="SSF53383">
    <property type="entry name" value="PLP-dependent transferases"/>
    <property type="match status" value="1"/>
</dbReference>
<evidence type="ECO:0000313" key="8">
    <source>
        <dbReference type="EMBL" id="ANI91245.1"/>
    </source>
</evidence>
<evidence type="ECO:0000256" key="5">
    <source>
        <dbReference type="ARBA" id="ARBA00022898"/>
    </source>
</evidence>
<protein>
    <recommendedName>
        <fullName evidence="6">Aromatic amino acid aminotransferase</fullName>
        <shortName evidence="6">ArAT</shortName>
        <ecNumber evidence="6">2.6.1.57</ecNumber>
    </recommendedName>
</protein>
<evidence type="ECO:0000313" key="9">
    <source>
        <dbReference type="Proteomes" id="UP000186104"/>
    </source>
</evidence>
<dbReference type="NCBIfam" id="TIGR01141">
    <property type="entry name" value="hisC"/>
    <property type="match status" value="1"/>
</dbReference>
<evidence type="ECO:0000256" key="2">
    <source>
        <dbReference type="ARBA" id="ARBA00011738"/>
    </source>
</evidence>
<dbReference type="CDD" id="cd00609">
    <property type="entry name" value="AAT_like"/>
    <property type="match status" value="1"/>
</dbReference>
<proteinExistence type="inferred from homology"/>
<dbReference type="GO" id="GO:0004400">
    <property type="term" value="F:histidinol-phosphate transaminase activity"/>
    <property type="evidence" value="ECO:0007669"/>
    <property type="project" value="InterPro"/>
</dbReference>
<comment type="similarity">
    <text evidence="6">Belongs to the class-II pyridoxal-phosphate-dependent aminotransferase family.</text>
</comment>
<dbReference type="InterPro" id="IPR024892">
    <property type="entry name" value="ArAT"/>
</dbReference>